<dbReference type="Proteomes" id="UP001063166">
    <property type="component" value="Unassembled WGS sequence"/>
</dbReference>
<keyword evidence="6 11" id="KW-1133">Transmembrane helix</keyword>
<feature type="repeat" description="Solcar" evidence="9">
    <location>
        <begin position="98"/>
        <end position="194"/>
    </location>
</feature>
<dbReference type="EMBL" id="BRPK01000001">
    <property type="protein sequence ID" value="GLB33782.1"/>
    <property type="molecule type" value="Genomic_DNA"/>
</dbReference>
<accession>A0A9P3PE37</accession>
<comment type="similarity">
    <text evidence="2 10">Belongs to the mitochondrial carrier (TC 2.A.29) family.</text>
</comment>
<comment type="subcellular location">
    <subcellularLocation>
        <location evidence="1">Peroxisome membrane</location>
        <topology evidence="1">Multi-pass membrane protein</topology>
    </subcellularLocation>
</comment>
<feature type="transmembrane region" description="Helical" evidence="11">
    <location>
        <begin position="57"/>
        <end position="80"/>
    </location>
</feature>
<organism evidence="12 13">
    <name type="scientific">Lyophyllum shimeji</name>
    <name type="common">Hon-shimeji</name>
    <name type="synonym">Tricholoma shimeji</name>
    <dbReference type="NCBI Taxonomy" id="47721"/>
    <lineage>
        <taxon>Eukaryota</taxon>
        <taxon>Fungi</taxon>
        <taxon>Dikarya</taxon>
        <taxon>Basidiomycota</taxon>
        <taxon>Agaricomycotina</taxon>
        <taxon>Agaricomycetes</taxon>
        <taxon>Agaricomycetidae</taxon>
        <taxon>Agaricales</taxon>
        <taxon>Tricholomatineae</taxon>
        <taxon>Lyophyllaceae</taxon>
        <taxon>Lyophyllum</taxon>
    </lineage>
</organism>
<dbReference type="SUPFAM" id="SSF103506">
    <property type="entry name" value="Mitochondrial carrier"/>
    <property type="match status" value="1"/>
</dbReference>
<keyword evidence="5" id="KW-0677">Repeat</keyword>
<dbReference type="GO" id="GO:0080122">
    <property type="term" value="F:AMP transmembrane transporter activity"/>
    <property type="evidence" value="ECO:0007669"/>
    <property type="project" value="TreeGrafter"/>
</dbReference>
<feature type="transmembrane region" description="Helical" evidence="11">
    <location>
        <begin position="100"/>
        <end position="124"/>
    </location>
</feature>
<dbReference type="InterPro" id="IPR052217">
    <property type="entry name" value="Mito/Peroxisomal_Carrier"/>
</dbReference>
<evidence type="ECO:0000256" key="8">
    <source>
        <dbReference type="ARBA" id="ARBA00023140"/>
    </source>
</evidence>
<protein>
    <submittedName>
        <fullName evidence="12">Mitochondrial carrier (TC 2.A.29) family protein</fullName>
    </submittedName>
</protein>
<evidence type="ECO:0000256" key="5">
    <source>
        <dbReference type="ARBA" id="ARBA00022737"/>
    </source>
</evidence>
<keyword evidence="3 10" id="KW-0813">Transport</keyword>
<dbReference type="GO" id="GO:0051724">
    <property type="term" value="F:NAD transmembrane transporter activity"/>
    <property type="evidence" value="ECO:0007669"/>
    <property type="project" value="TreeGrafter"/>
</dbReference>
<dbReference type="GO" id="GO:0044610">
    <property type="term" value="F:FMN transmembrane transporter activity"/>
    <property type="evidence" value="ECO:0007669"/>
    <property type="project" value="TreeGrafter"/>
</dbReference>
<dbReference type="GO" id="GO:0005347">
    <property type="term" value="F:ATP transmembrane transporter activity"/>
    <property type="evidence" value="ECO:0007669"/>
    <property type="project" value="TreeGrafter"/>
</dbReference>
<evidence type="ECO:0000256" key="3">
    <source>
        <dbReference type="ARBA" id="ARBA00022448"/>
    </source>
</evidence>
<gene>
    <name evidence="12" type="ORF">LshimejAT787_0106660</name>
</gene>
<keyword evidence="4 9" id="KW-0812">Transmembrane</keyword>
<dbReference type="OrthoDB" id="2019556at2759"/>
<proteinExistence type="inferred from homology"/>
<dbReference type="InterPro" id="IPR023395">
    <property type="entry name" value="MCP_dom_sf"/>
</dbReference>
<evidence type="ECO:0000256" key="11">
    <source>
        <dbReference type="SAM" id="Phobius"/>
    </source>
</evidence>
<dbReference type="GO" id="GO:0015230">
    <property type="term" value="F:FAD transmembrane transporter activity"/>
    <property type="evidence" value="ECO:0007669"/>
    <property type="project" value="TreeGrafter"/>
</dbReference>
<evidence type="ECO:0000313" key="12">
    <source>
        <dbReference type="EMBL" id="GLB33782.1"/>
    </source>
</evidence>
<dbReference type="GO" id="GO:0015228">
    <property type="term" value="F:coenzyme A transmembrane transporter activity"/>
    <property type="evidence" value="ECO:0007669"/>
    <property type="project" value="TreeGrafter"/>
</dbReference>
<keyword evidence="7 9" id="KW-0472">Membrane</keyword>
<dbReference type="Gene3D" id="1.50.40.10">
    <property type="entry name" value="Mitochondrial carrier domain"/>
    <property type="match status" value="1"/>
</dbReference>
<evidence type="ECO:0000256" key="10">
    <source>
        <dbReference type="RuleBase" id="RU000488"/>
    </source>
</evidence>
<dbReference type="AlphaFoldDB" id="A0A9P3PE37"/>
<evidence type="ECO:0000256" key="9">
    <source>
        <dbReference type="PROSITE-ProRule" id="PRU00282"/>
    </source>
</evidence>
<sequence length="313" mass="33216">MSDSAIHAAAGAAGGIVAMTATYPLIFISTRAAVETKSDDKSFCQAVVDIIKHEGILGLYSGLSSSLLGIAVTNGVYYYFYERSRASILKSRSGGKGLTMLESILAGIIAGSATTIISNPIWVVQTSQAVRTMNQASPDAQGEVTVKKLGFVQTVKHILAKDGIQAFWRGIGPALVLVINPVLQYTVFEQLKNLLIASRTHKLRAAGAAATAVAVLSDWDFFLLGALSKLVATGTTYPYIVIKSRLQAGQASALRYKSSLDGMLAILKEEGIGGLYKGAGSKLVQSVLTAAILFAGQRRIYELTKEAIKRLAK</sequence>
<feature type="repeat" description="Solcar" evidence="9">
    <location>
        <begin position="220"/>
        <end position="303"/>
    </location>
</feature>
<keyword evidence="13" id="KW-1185">Reference proteome</keyword>
<dbReference type="GO" id="GO:0015217">
    <property type="term" value="F:ADP transmembrane transporter activity"/>
    <property type="evidence" value="ECO:0007669"/>
    <property type="project" value="TreeGrafter"/>
</dbReference>
<evidence type="ECO:0000256" key="6">
    <source>
        <dbReference type="ARBA" id="ARBA00022989"/>
    </source>
</evidence>
<name>A0A9P3PE37_LYOSH</name>
<evidence type="ECO:0000256" key="2">
    <source>
        <dbReference type="ARBA" id="ARBA00006375"/>
    </source>
</evidence>
<keyword evidence="8" id="KW-0576">Peroxisome</keyword>
<evidence type="ECO:0000256" key="1">
    <source>
        <dbReference type="ARBA" id="ARBA00004585"/>
    </source>
</evidence>
<evidence type="ECO:0000313" key="13">
    <source>
        <dbReference type="Proteomes" id="UP001063166"/>
    </source>
</evidence>
<evidence type="ECO:0000256" key="7">
    <source>
        <dbReference type="ARBA" id="ARBA00023136"/>
    </source>
</evidence>
<comment type="caution">
    <text evidence="12">The sequence shown here is derived from an EMBL/GenBank/DDBJ whole genome shotgun (WGS) entry which is preliminary data.</text>
</comment>
<dbReference type="PROSITE" id="PS50920">
    <property type="entry name" value="SOLCAR"/>
    <property type="match status" value="3"/>
</dbReference>
<dbReference type="GO" id="GO:0005778">
    <property type="term" value="C:peroxisomal membrane"/>
    <property type="evidence" value="ECO:0007669"/>
    <property type="project" value="UniProtKB-SubCell"/>
</dbReference>
<reference evidence="12" key="1">
    <citation type="submission" date="2022-07" db="EMBL/GenBank/DDBJ databases">
        <title>The genome of Lyophyllum shimeji provides insight into the initial evolution of ectomycorrhizal fungal genome.</title>
        <authorList>
            <person name="Kobayashi Y."/>
            <person name="Shibata T."/>
            <person name="Hirakawa H."/>
            <person name="Shigenobu S."/>
            <person name="Nishiyama T."/>
            <person name="Yamada A."/>
            <person name="Hasebe M."/>
            <person name="Kawaguchi M."/>
        </authorList>
    </citation>
    <scope>NUCLEOTIDE SEQUENCE</scope>
    <source>
        <strain evidence="12">AT787</strain>
    </source>
</reference>
<dbReference type="Pfam" id="PF00153">
    <property type="entry name" value="Mito_carr"/>
    <property type="match status" value="3"/>
</dbReference>
<dbReference type="PANTHER" id="PTHR45939:SF5">
    <property type="entry name" value="PEROXISOMAL MEMBRANE PROTEIN PMP34"/>
    <property type="match status" value="1"/>
</dbReference>
<dbReference type="PANTHER" id="PTHR45939">
    <property type="entry name" value="PEROXISOMAL MEMBRANE PROTEIN PMP34-RELATED"/>
    <property type="match status" value="1"/>
</dbReference>
<feature type="repeat" description="Solcar" evidence="9">
    <location>
        <begin position="2"/>
        <end position="87"/>
    </location>
</feature>
<dbReference type="InterPro" id="IPR018108">
    <property type="entry name" value="MCP_transmembrane"/>
</dbReference>
<evidence type="ECO:0000256" key="4">
    <source>
        <dbReference type="ARBA" id="ARBA00022692"/>
    </source>
</evidence>
<feature type="transmembrane region" description="Helical" evidence="11">
    <location>
        <begin position="6"/>
        <end position="28"/>
    </location>
</feature>